<name>H6RIM5_BLASD</name>
<evidence type="ECO:0000313" key="8">
    <source>
        <dbReference type="EMBL" id="CCG02219.1"/>
    </source>
</evidence>
<dbReference type="PROSITE" id="PS50983">
    <property type="entry name" value="FE_B12_PBP"/>
    <property type="match status" value="1"/>
</dbReference>
<reference evidence="9" key="2">
    <citation type="submission" date="2012-02" db="EMBL/GenBank/DDBJ databases">
        <title>Complete genome sequence of Blastococcus saxobsidens strain DD2.</title>
        <authorList>
            <person name="Genoscope."/>
        </authorList>
    </citation>
    <scope>NUCLEOTIDE SEQUENCE [LARGE SCALE GENOMIC DNA]</scope>
    <source>
        <strain evidence="9">DD2</strain>
    </source>
</reference>
<dbReference type="SUPFAM" id="SSF53807">
    <property type="entry name" value="Helical backbone' metal receptor"/>
    <property type="match status" value="1"/>
</dbReference>
<protein>
    <submittedName>
        <fullName evidence="8">ABC-type Fe3+-siderophores transport systems</fullName>
    </submittedName>
</protein>
<evidence type="ECO:0000313" key="9">
    <source>
        <dbReference type="Proteomes" id="UP000007517"/>
    </source>
</evidence>
<dbReference type="PANTHER" id="PTHR30532">
    <property type="entry name" value="IRON III DICITRATE-BINDING PERIPLASMIC PROTEIN"/>
    <property type="match status" value="1"/>
</dbReference>
<feature type="region of interest" description="Disordered" evidence="5">
    <location>
        <begin position="19"/>
        <end position="38"/>
    </location>
</feature>
<dbReference type="Gene3D" id="3.40.50.1980">
    <property type="entry name" value="Nitrogenase molybdenum iron protein domain"/>
    <property type="match status" value="2"/>
</dbReference>
<evidence type="ECO:0000259" key="7">
    <source>
        <dbReference type="PROSITE" id="PS50983"/>
    </source>
</evidence>
<dbReference type="Pfam" id="PF01497">
    <property type="entry name" value="Peripla_BP_2"/>
    <property type="match status" value="1"/>
</dbReference>
<dbReference type="PROSITE" id="PS51257">
    <property type="entry name" value="PROKAR_LIPOPROTEIN"/>
    <property type="match status" value="1"/>
</dbReference>
<dbReference type="AlphaFoldDB" id="H6RIM5"/>
<dbReference type="KEGG" id="bsd:BLASA_1281"/>
<comment type="subcellular location">
    <subcellularLocation>
        <location evidence="1">Cell envelope</location>
    </subcellularLocation>
</comment>
<dbReference type="HOGENOM" id="CLU_038034_0_2_11"/>
<dbReference type="GO" id="GO:1901678">
    <property type="term" value="P:iron coordination entity transport"/>
    <property type="evidence" value="ECO:0007669"/>
    <property type="project" value="UniProtKB-ARBA"/>
</dbReference>
<dbReference type="Proteomes" id="UP000007517">
    <property type="component" value="Chromosome"/>
</dbReference>
<dbReference type="PANTHER" id="PTHR30532:SF1">
    <property type="entry name" value="IRON(3+)-HYDROXAMATE-BINDING PROTEIN FHUD"/>
    <property type="match status" value="1"/>
</dbReference>
<dbReference type="GO" id="GO:0030288">
    <property type="term" value="C:outer membrane-bounded periplasmic space"/>
    <property type="evidence" value="ECO:0007669"/>
    <property type="project" value="TreeGrafter"/>
</dbReference>
<comment type="similarity">
    <text evidence="2">Belongs to the bacterial solute-binding protein 8 family.</text>
</comment>
<dbReference type="EMBL" id="FO117623">
    <property type="protein sequence ID" value="CCG02219.1"/>
    <property type="molecule type" value="Genomic_DNA"/>
</dbReference>
<evidence type="ECO:0000256" key="2">
    <source>
        <dbReference type="ARBA" id="ARBA00008814"/>
    </source>
</evidence>
<evidence type="ECO:0000256" key="6">
    <source>
        <dbReference type="SAM" id="SignalP"/>
    </source>
</evidence>
<dbReference type="InterPro" id="IPR051313">
    <property type="entry name" value="Bact_iron-sidero_bind"/>
</dbReference>
<proteinExistence type="inferred from homology"/>
<accession>H6RIM5</accession>
<reference evidence="8 9" key="1">
    <citation type="journal article" date="2012" name="J. Bacteriol.">
        <title>Genome Sequence of Blastococcus saxobsidens DD2, a Stone-Inhabiting Bacterium.</title>
        <authorList>
            <person name="Chouaia B."/>
            <person name="Crotti E."/>
            <person name="Brusetti L."/>
            <person name="Daffonchio D."/>
            <person name="Essoussi I."/>
            <person name="Nouioui I."/>
            <person name="Sbissi I."/>
            <person name="Ghodhbane-Gtari F."/>
            <person name="Gtari M."/>
            <person name="Vacherie B."/>
            <person name="Barbe V."/>
            <person name="Medigue C."/>
            <person name="Gury J."/>
            <person name="Pujic P."/>
            <person name="Normand P."/>
        </authorList>
    </citation>
    <scope>NUCLEOTIDE SEQUENCE [LARGE SCALE GENOMIC DNA]</scope>
    <source>
        <strain evidence="8 9">DD2</strain>
    </source>
</reference>
<gene>
    <name evidence="8" type="ordered locus">BLASA_1281</name>
</gene>
<feature type="chain" id="PRO_5003606260" evidence="6">
    <location>
        <begin position="27"/>
        <end position="311"/>
    </location>
</feature>
<dbReference type="InterPro" id="IPR002491">
    <property type="entry name" value="ABC_transptr_periplasmic_BD"/>
</dbReference>
<evidence type="ECO:0000256" key="5">
    <source>
        <dbReference type="SAM" id="MobiDB-lite"/>
    </source>
</evidence>
<feature type="compositionally biased region" description="Polar residues" evidence="5">
    <location>
        <begin position="19"/>
        <end position="32"/>
    </location>
</feature>
<keyword evidence="4 6" id="KW-0732">Signal</keyword>
<feature type="domain" description="Fe/B12 periplasmic-binding" evidence="7">
    <location>
        <begin position="56"/>
        <end position="309"/>
    </location>
</feature>
<dbReference type="STRING" id="1146883.BLASA_1281"/>
<keyword evidence="9" id="KW-1185">Reference proteome</keyword>
<dbReference type="eggNOG" id="COG0614">
    <property type="taxonomic scope" value="Bacteria"/>
</dbReference>
<feature type="signal peptide" evidence="6">
    <location>
        <begin position="1"/>
        <end position="26"/>
    </location>
</feature>
<evidence type="ECO:0000256" key="1">
    <source>
        <dbReference type="ARBA" id="ARBA00004196"/>
    </source>
</evidence>
<dbReference type="CDD" id="cd01146">
    <property type="entry name" value="FhuD"/>
    <property type="match status" value="1"/>
</dbReference>
<organism evidence="8 9">
    <name type="scientific">Blastococcus saxobsidens (strain DD2)</name>
    <dbReference type="NCBI Taxonomy" id="1146883"/>
    <lineage>
        <taxon>Bacteria</taxon>
        <taxon>Bacillati</taxon>
        <taxon>Actinomycetota</taxon>
        <taxon>Actinomycetes</taxon>
        <taxon>Geodermatophilales</taxon>
        <taxon>Geodermatophilaceae</taxon>
        <taxon>Blastococcus</taxon>
    </lineage>
</organism>
<keyword evidence="3" id="KW-0813">Transport</keyword>
<sequence>MRLRMLATAAVAVTALSACGSSSENAPETSAQEDAVETRSVSHVMGTTEVPAEPQRIVTLDTPHLDTALSLGVTPVGSVQSDVAGGLPDYLGDRTEGIEIVGSIEEPELEAIAALEPDLILSSSVRHEEIYDQLSEIAPTVLTDYEEGWQAIFSTTAEALGMAEEGEEALAEYESRAQEIGDALGADGASASIVRFLPDETRIYGPETFSGSILADVGFTLPELPYDEYSMVYISPELIDQADADIVFSTAYGDPGATTKGSVTAVWDFLEAVPDCAFEVDDDEWMLGIGPIGAGIVLDDVEAKLAGTNCL</sequence>
<dbReference type="OrthoDB" id="9793175at2"/>
<evidence type="ECO:0000256" key="3">
    <source>
        <dbReference type="ARBA" id="ARBA00022448"/>
    </source>
</evidence>
<evidence type="ECO:0000256" key="4">
    <source>
        <dbReference type="ARBA" id="ARBA00022729"/>
    </source>
</evidence>